<keyword evidence="4" id="KW-0521">NADP</keyword>
<dbReference type="Gene3D" id="3.30.1050.10">
    <property type="entry name" value="SCP2 sterol-binding domain"/>
    <property type="match status" value="1"/>
</dbReference>
<evidence type="ECO:0000256" key="8">
    <source>
        <dbReference type="ARBA" id="ARBA00040243"/>
    </source>
</evidence>
<evidence type="ECO:0000256" key="6">
    <source>
        <dbReference type="ARBA" id="ARBA00023128"/>
    </source>
</evidence>
<keyword evidence="5" id="KW-0560">Oxidoreductase</keyword>
<evidence type="ECO:0000256" key="4">
    <source>
        <dbReference type="ARBA" id="ARBA00022857"/>
    </source>
</evidence>
<keyword evidence="6" id="KW-0496">Mitochondrion</keyword>
<dbReference type="InterPro" id="IPR036291">
    <property type="entry name" value="NAD(P)-bd_dom_sf"/>
</dbReference>
<dbReference type="FunFam" id="3.40.50.720:FF:000301">
    <property type="entry name" value="Hydroxysteroid dehydrogenase like 2"/>
    <property type="match status" value="1"/>
</dbReference>
<dbReference type="Pfam" id="PF02036">
    <property type="entry name" value="SCP2"/>
    <property type="match status" value="1"/>
</dbReference>
<dbReference type="PANTHER" id="PTHR42808:SF3">
    <property type="entry name" value="HYDROXYSTEROID DEHYDROGENASE-LIKE PROTEIN 2"/>
    <property type="match status" value="1"/>
</dbReference>
<dbReference type="NCBIfam" id="NF006133">
    <property type="entry name" value="PRK08278.1"/>
    <property type="match status" value="1"/>
</dbReference>
<evidence type="ECO:0000256" key="3">
    <source>
        <dbReference type="ARBA" id="ARBA00006484"/>
    </source>
</evidence>
<protein>
    <recommendedName>
        <fullName evidence="8">Hydroxysteroid dehydrogenase-like protein 2</fullName>
    </recommendedName>
</protein>
<reference evidence="10" key="1">
    <citation type="submission" date="2022-03" db="EMBL/GenBank/DDBJ databases">
        <authorList>
            <person name="Lindestad O."/>
        </authorList>
    </citation>
    <scope>NUCLEOTIDE SEQUENCE</scope>
</reference>
<evidence type="ECO:0000256" key="1">
    <source>
        <dbReference type="ARBA" id="ARBA00004173"/>
    </source>
</evidence>
<dbReference type="GO" id="GO:0005777">
    <property type="term" value="C:peroxisome"/>
    <property type="evidence" value="ECO:0007669"/>
    <property type="project" value="UniProtKB-SubCell"/>
</dbReference>
<dbReference type="GO" id="GO:0016491">
    <property type="term" value="F:oxidoreductase activity"/>
    <property type="evidence" value="ECO:0007669"/>
    <property type="project" value="UniProtKB-KW"/>
</dbReference>
<dbReference type="SUPFAM" id="SSF51735">
    <property type="entry name" value="NAD(P)-binding Rossmann-fold domains"/>
    <property type="match status" value="1"/>
</dbReference>
<dbReference type="PRINTS" id="PR00081">
    <property type="entry name" value="GDHRDH"/>
</dbReference>
<proteinExistence type="inferred from homology"/>
<dbReference type="AlphaFoldDB" id="A0A8S4SCX1"/>
<dbReference type="SUPFAM" id="SSF55718">
    <property type="entry name" value="SCP-like"/>
    <property type="match status" value="1"/>
</dbReference>
<comment type="caution">
    <text evidence="10">The sequence shown here is derived from an EMBL/GenBank/DDBJ whole genome shotgun (WGS) entry which is preliminary data.</text>
</comment>
<dbReference type="Gene3D" id="3.40.50.720">
    <property type="entry name" value="NAD(P)-binding Rossmann-like Domain"/>
    <property type="match status" value="1"/>
</dbReference>
<dbReference type="GO" id="GO:0005739">
    <property type="term" value="C:mitochondrion"/>
    <property type="evidence" value="ECO:0007669"/>
    <property type="project" value="UniProtKB-SubCell"/>
</dbReference>
<dbReference type="CDD" id="cd09762">
    <property type="entry name" value="HSDL2_SDR_c"/>
    <property type="match status" value="1"/>
</dbReference>
<evidence type="ECO:0000259" key="9">
    <source>
        <dbReference type="Pfam" id="PF02036"/>
    </source>
</evidence>
<name>A0A8S4SCX1_9NEOP</name>
<dbReference type="EMBL" id="CAKXAJ010026299">
    <property type="protein sequence ID" value="CAH2266077.1"/>
    <property type="molecule type" value="Genomic_DNA"/>
</dbReference>
<evidence type="ECO:0000313" key="11">
    <source>
        <dbReference type="Proteomes" id="UP000838756"/>
    </source>
</evidence>
<dbReference type="Pfam" id="PF00106">
    <property type="entry name" value="adh_short"/>
    <property type="match status" value="1"/>
</dbReference>
<organism evidence="10 11">
    <name type="scientific">Pararge aegeria aegeria</name>
    <dbReference type="NCBI Taxonomy" id="348720"/>
    <lineage>
        <taxon>Eukaryota</taxon>
        <taxon>Metazoa</taxon>
        <taxon>Ecdysozoa</taxon>
        <taxon>Arthropoda</taxon>
        <taxon>Hexapoda</taxon>
        <taxon>Insecta</taxon>
        <taxon>Pterygota</taxon>
        <taxon>Neoptera</taxon>
        <taxon>Endopterygota</taxon>
        <taxon>Lepidoptera</taxon>
        <taxon>Glossata</taxon>
        <taxon>Ditrysia</taxon>
        <taxon>Papilionoidea</taxon>
        <taxon>Nymphalidae</taxon>
        <taxon>Satyrinae</taxon>
        <taxon>Satyrini</taxon>
        <taxon>Parargina</taxon>
        <taxon>Pararge</taxon>
    </lineage>
</organism>
<keyword evidence="11" id="KW-1185">Reference proteome</keyword>
<evidence type="ECO:0000256" key="5">
    <source>
        <dbReference type="ARBA" id="ARBA00023002"/>
    </source>
</evidence>
<dbReference type="PANTHER" id="PTHR42808">
    <property type="entry name" value="HYDROXYSTEROID DEHYDROGENASE-LIKE PROTEIN 2"/>
    <property type="match status" value="1"/>
</dbReference>
<dbReference type="InterPro" id="IPR051935">
    <property type="entry name" value="HSDL2"/>
</dbReference>
<keyword evidence="7" id="KW-0576">Peroxisome</keyword>
<accession>A0A8S4SCX1</accession>
<evidence type="ECO:0000313" key="10">
    <source>
        <dbReference type="EMBL" id="CAH2266077.1"/>
    </source>
</evidence>
<gene>
    <name evidence="10" type="primary">jg17602</name>
    <name evidence="10" type="ORF">PAEG_LOCUS25160</name>
</gene>
<evidence type="ECO:0000256" key="7">
    <source>
        <dbReference type="ARBA" id="ARBA00023140"/>
    </source>
</evidence>
<sequence length="448" mass="48596">MSLVANTGKLAGRTLFITGASRGIGKAIALKAAKDGANVVVAAKTAEPHPKLPGTIYTAAEEIEALGGKALPCIVDVRDEKQVQKAIDEAVKKFNGIDILVNNASAISLTGTAHTDMKRYDLMHNINTRGTFLASKLCLPLLQNSDHAHILNLSPPLNMNPYWFSVHVAYTMAKYGMSMCVLGMSEEFKQYNIGVNALWPKTAIATAAIEMLTGDTSTSRKPDIVSDAAYVMLCKDPTKYTGKFEIDEDVLKAAGIKDLTPYACDPKNVDNLLLDGFLDDPAALAQHKTVSSASVRRYHTSAARYAEKVCNANNLLIDFFLEVPEEFKEAEKKAESGGQIPQLFALITKTITPELVKKTQAVFQFNVKGKEEGVWHLDLKNGDGACGQGEPKNPADAVLTMDSNNFADMFAGKLKPATAFMMGKLKIKGDMQKAMKLEKMMKSLKAKA</sequence>
<evidence type="ECO:0000256" key="2">
    <source>
        <dbReference type="ARBA" id="ARBA00004275"/>
    </source>
</evidence>
<comment type="subcellular location">
    <subcellularLocation>
        <location evidence="1">Mitochondrion</location>
    </subcellularLocation>
    <subcellularLocation>
        <location evidence="2">Peroxisome</location>
    </subcellularLocation>
</comment>
<dbReference type="InterPro" id="IPR002347">
    <property type="entry name" value="SDR_fam"/>
</dbReference>
<dbReference type="InterPro" id="IPR003033">
    <property type="entry name" value="SCP2_sterol-bd_dom"/>
</dbReference>
<dbReference type="OrthoDB" id="5327538at2759"/>
<dbReference type="Proteomes" id="UP000838756">
    <property type="component" value="Unassembled WGS sequence"/>
</dbReference>
<feature type="domain" description="SCP2" evidence="9">
    <location>
        <begin position="350"/>
        <end position="442"/>
    </location>
</feature>
<dbReference type="InterPro" id="IPR036527">
    <property type="entry name" value="SCP2_sterol-bd_dom_sf"/>
</dbReference>
<comment type="similarity">
    <text evidence="3">Belongs to the short-chain dehydrogenases/reductases (SDR) family.</text>
</comment>